<name>A0A0K2V2E0_LEPSM</name>
<organism evidence="1">
    <name type="scientific">Lepeophtheirus salmonis</name>
    <name type="common">Salmon louse</name>
    <name type="synonym">Caligus salmonis</name>
    <dbReference type="NCBI Taxonomy" id="72036"/>
    <lineage>
        <taxon>Eukaryota</taxon>
        <taxon>Metazoa</taxon>
        <taxon>Ecdysozoa</taxon>
        <taxon>Arthropoda</taxon>
        <taxon>Crustacea</taxon>
        <taxon>Multicrustacea</taxon>
        <taxon>Hexanauplia</taxon>
        <taxon>Copepoda</taxon>
        <taxon>Siphonostomatoida</taxon>
        <taxon>Caligidae</taxon>
        <taxon>Lepeophtheirus</taxon>
    </lineage>
</organism>
<accession>A0A0K2V2E0</accession>
<protein>
    <submittedName>
        <fullName evidence="1">Uncharacterized protein</fullName>
    </submittedName>
</protein>
<evidence type="ECO:0000313" key="1">
    <source>
        <dbReference type="EMBL" id="CDW44460.1"/>
    </source>
</evidence>
<dbReference type="EMBL" id="HACA01027099">
    <property type="protein sequence ID" value="CDW44460.1"/>
    <property type="molecule type" value="Transcribed_RNA"/>
</dbReference>
<dbReference type="AlphaFoldDB" id="A0A0K2V2E0"/>
<proteinExistence type="predicted"/>
<sequence>MGGFFFFVKCPLRYKCLFICCLDPVYMYISDFISRRLHLFFFK</sequence>
<reference evidence="1" key="1">
    <citation type="submission" date="2014-05" db="EMBL/GenBank/DDBJ databases">
        <authorList>
            <person name="Chronopoulou M."/>
        </authorList>
    </citation>
    <scope>NUCLEOTIDE SEQUENCE</scope>
    <source>
        <tissue evidence="1">Whole organism</tissue>
    </source>
</reference>